<proteinExistence type="predicted"/>
<name>A0ABU5UD48_9CYAN</name>
<sequence length="72" mass="7624">MDNPASQPDFGSKGNNFDISGQTMAAHRRITGQVLTILTMVFASVVVIPLLSIGVLWGCDRPSGCNNGYPEG</sequence>
<dbReference type="Proteomes" id="UP001302120">
    <property type="component" value="Unassembled WGS sequence"/>
</dbReference>
<evidence type="ECO:0000313" key="2">
    <source>
        <dbReference type="EMBL" id="MEA5580926.1"/>
    </source>
</evidence>
<protein>
    <submittedName>
        <fullName evidence="2">Uncharacterized protein</fullName>
    </submittedName>
</protein>
<evidence type="ECO:0000256" key="1">
    <source>
        <dbReference type="SAM" id="Phobius"/>
    </source>
</evidence>
<comment type="caution">
    <text evidence="2">The sequence shown here is derived from an EMBL/GenBank/DDBJ whole genome shotgun (WGS) entry which is preliminary data.</text>
</comment>
<keyword evidence="1" id="KW-0812">Transmembrane</keyword>
<accession>A0ABU5UD48</accession>
<feature type="transmembrane region" description="Helical" evidence="1">
    <location>
        <begin position="34"/>
        <end position="57"/>
    </location>
</feature>
<keyword evidence="1" id="KW-0472">Membrane</keyword>
<organism evidence="2 3">
    <name type="scientific">Nodularia harveyana UHCC-0300</name>
    <dbReference type="NCBI Taxonomy" id="2974287"/>
    <lineage>
        <taxon>Bacteria</taxon>
        <taxon>Bacillati</taxon>
        <taxon>Cyanobacteriota</taxon>
        <taxon>Cyanophyceae</taxon>
        <taxon>Nostocales</taxon>
        <taxon>Nodulariaceae</taxon>
        <taxon>Nodularia</taxon>
    </lineage>
</organism>
<dbReference type="EMBL" id="JAYGHG010000006">
    <property type="protein sequence ID" value="MEA5580926.1"/>
    <property type="molecule type" value="Genomic_DNA"/>
</dbReference>
<reference evidence="2 3" key="1">
    <citation type="submission" date="2023-12" db="EMBL/GenBank/DDBJ databases">
        <title>Baltic Sea Cyanobacteria.</title>
        <authorList>
            <person name="Delbaje E."/>
            <person name="Fewer D.P."/>
            <person name="Shishido T.K."/>
        </authorList>
    </citation>
    <scope>NUCLEOTIDE SEQUENCE [LARGE SCALE GENOMIC DNA]</scope>
    <source>
        <strain evidence="2 3">UHCC-0300</strain>
    </source>
</reference>
<keyword evidence="1" id="KW-1133">Transmembrane helix</keyword>
<evidence type="ECO:0000313" key="3">
    <source>
        <dbReference type="Proteomes" id="UP001302120"/>
    </source>
</evidence>
<keyword evidence="3" id="KW-1185">Reference proteome</keyword>
<gene>
    <name evidence="2" type="ORF">VB620_06180</name>
</gene>
<dbReference type="RefSeq" id="WP_323195267.1">
    <property type="nucleotide sequence ID" value="NZ_JAYGHG010000006.1"/>
</dbReference>